<proteinExistence type="predicted"/>
<evidence type="ECO:0000313" key="2">
    <source>
        <dbReference type="EMBL" id="WBL80954.1"/>
    </source>
</evidence>
<reference evidence="2" key="1">
    <citation type="submission" date="2021-12" db="EMBL/GenBank/DDBJ databases">
        <title>Bradyrhizobium xenonodulans sp. nov.</title>
        <authorList>
            <person name="Claassens R."/>
            <person name="Venter S.N."/>
            <person name="Beukes C.W."/>
            <person name="Stepkowski T."/>
            <person name="Steenkamp E.T."/>
        </authorList>
    </citation>
    <scope>NUCLEOTIDE SEQUENCE</scope>
    <source>
        <strain evidence="2">14AB</strain>
    </source>
</reference>
<organism evidence="2 3">
    <name type="scientific">Bradyrhizobium xenonodulans</name>
    <dbReference type="NCBI Taxonomy" id="2736875"/>
    <lineage>
        <taxon>Bacteria</taxon>
        <taxon>Pseudomonadati</taxon>
        <taxon>Pseudomonadota</taxon>
        <taxon>Alphaproteobacteria</taxon>
        <taxon>Hyphomicrobiales</taxon>
        <taxon>Nitrobacteraceae</taxon>
        <taxon>Bradyrhizobium</taxon>
    </lineage>
</organism>
<name>A0ABY7MRZ9_9BRAD</name>
<evidence type="ECO:0000313" key="3">
    <source>
        <dbReference type="Proteomes" id="UP001179614"/>
    </source>
</evidence>
<dbReference type="RefSeq" id="WP_270168812.1">
    <property type="nucleotide sequence ID" value="NZ_CP089391.1"/>
</dbReference>
<gene>
    <name evidence="2" type="ORF">I3J27_11205</name>
</gene>
<dbReference type="Gene3D" id="1.10.3210.10">
    <property type="entry name" value="Hypothetical protein af1432"/>
    <property type="match status" value="1"/>
</dbReference>
<dbReference type="SUPFAM" id="SSF109604">
    <property type="entry name" value="HD-domain/PDEase-like"/>
    <property type="match status" value="1"/>
</dbReference>
<dbReference type="Proteomes" id="UP001179614">
    <property type="component" value="Chromosome"/>
</dbReference>
<sequence length="275" mass="31146">MMTLPRLAAETLEKMLGSFMRRRYDEPSARVMEGATRTAMECIGNSDALYHNIEHTMLVTLAAQAILTGRNLHAHLEAEDYLHILIACLAHDIGYVRGLFPEDDEDGFIIDEAGTKVSLPRGASDASLMMYHVDRSKLFARRRLPSVNGLDPERVARAIEGTRFPAREGQEYDDEASILRAADFIGQLGDPNYLRKANALYYEFEEVGINRQLGYDSPADIVNRYPQFYWNSVAPHIQTEIGYLNKTEIGRQWIANLYSNVFRAEREISLSGPQK</sequence>
<dbReference type="InterPro" id="IPR003607">
    <property type="entry name" value="HD/PDEase_dom"/>
</dbReference>
<dbReference type="SMART" id="SM00471">
    <property type="entry name" value="HDc"/>
    <property type="match status" value="1"/>
</dbReference>
<keyword evidence="3" id="KW-1185">Reference proteome</keyword>
<dbReference type="EMBL" id="CP089391">
    <property type="protein sequence ID" value="WBL80954.1"/>
    <property type="molecule type" value="Genomic_DNA"/>
</dbReference>
<accession>A0ABY7MRZ9</accession>
<feature type="domain" description="HD/PDEase" evidence="1">
    <location>
        <begin position="48"/>
        <end position="197"/>
    </location>
</feature>
<protein>
    <submittedName>
        <fullName evidence="2">HD domain-containing protein</fullName>
    </submittedName>
</protein>
<evidence type="ECO:0000259" key="1">
    <source>
        <dbReference type="SMART" id="SM00471"/>
    </source>
</evidence>